<dbReference type="Proteomes" id="UP000318081">
    <property type="component" value="Chromosome"/>
</dbReference>
<keyword evidence="2" id="KW-1185">Reference proteome</keyword>
<reference evidence="1 2" key="1">
    <citation type="submission" date="2019-02" db="EMBL/GenBank/DDBJ databases">
        <title>Deep-cultivation of Planctomycetes and their phenomic and genomic characterization uncovers novel biology.</title>
        <authorList>
            <person name="Wiegand S."/>
            <person name="Jogler M."/>
            <person name="Boedeker C."/>
            <person name="Pinto D."/>
            <person name="Vollmers J."/>
            <person name="Rivas-Marin E."/>
            <person name="Kohn T."/>
            <person name="Peeters S.H."/>
            <person name="Heuer A."/>
            <person name="Rast P."/>
            <person name="Oberbeckmann S."/>
            <person name="Bunk B."/>
            <person name="Jeske O."/>
            <person name="Meyerdierks A."/>
            <person name="Storesund J.E."/>
            <person name="Kallscheuer N."/>
            <person name="Luecker S."/>
            <person name="Lage O.M."/>
            <person name="Pohl T."/>
            <person name="Merkel B.J."/>
            <person name="Hornburger P."/>
            <person name="Mueller R.-W."/>
            <person name="Bruemmer F."/>
            <person name="Labrenz M."/>
            <person name="Spormann A.M."/>
            <person name="Op den Camp H."/>
            <person name="Overmann J."/>
            <person name="Amann R."/>
            <person name="Jetten M.S.M."/>
            <person name="Mascher T."/>
            <person name="Medema M.H."/>
            <person name="Devos D.P."/>
            <person name="Kaster A.-K."/>
            <person name="Ovreas L."/>
            <person name="Rohde M."/>
            <person name="Galperin M.Y."/>
            <person name="Jogler C."/>
        </authorList>
    </citation>
    <scope>NUCLEOTIDE SEQUENCE [LARGE SCALE GENOMIC DNA]</scope>
    <source>
        <strain evidence="1 2">TBK1r</strain>
    </source>
</reference>
<protein>
    <submittedName>
        <fullName evidence="1">Uncharacterized protein</fullName>
    </submittedName>
</protein>
<proteinExistence type="predicted"/>
<dbReference type="EMBL" id="CP036432">
    <property type="protein sequence ID" value="QDV83690.1"/>
    <property type="molecule type" value="Genomic_DNA"/>
</dbReference>
<evidence type="ECO:0000313" key="2">
    <source>
        <dbReference type="Proteomes" id="UP000318081"/>
    </source>
</evidence>
<organism evidence="1 2">
    <name type="scientific">Stieleria magnilauensis</name>
    <dbReference type="NCBI Taxonomy" id="2527963"/>
    <lineage>
        <taxon>Bacteria</taxon>
        <taxon>Pseudomonadati</taxon>
        <taxon>Planctomycetota</taxon>
        <taxon>Planctomycetia</taxon>
        <taxon>Pirellulales</taxon>
        <taxon>Pirellulaceae</taxon>
        <taxon>Stieleria</taxon>
    </lineage>
</organism>
<evidence type="ECO:0000313" key="1">
    <source>
        <dbReference type="EMBL" id="QDV83690.1"/>
    </source>
</evidence>
<name>A0ABX5XQQ1_9BACT</name>
<gene>
    <name evidence="1" type="ORF">TBK1r_26320</name>
</gene>
<accession>A0ABX5XQQ1</accession>
<sequence>MVPSGGGNPHAELNAKEGMIWCPPPNLDAIEAQNVNTSTDPGIQTQTTNTVEATGLLNNSGSESIITF</sequence>